<gene>
    <name evidence="9" type="ORF">CVLEPA_LOCUS16173</name>
</gene>
<feature type="transmembrane region" description="Helical" evidence="8">
    <location>
        <begin position="533"/>
        <end position="554"/>
    </location>
</feature>
<keyword evidence="10" id="KW-1185">Reference proteome</keyword>
<keyword evidence="5 8" id="KW-0472">Membrane</keyword>
<dbReference type="Proteomes" id="UP001642483">
    <property type="component" value="Unassembled WGS sequence"/>
</dbReference>
<feature type="transmembrane region" description="Helical" evidence="8">
    <location>
        <begin position="73"/>
        <end position="105"/>
    </location>
</feature>
<keyword evidence="4 8" id="KW-1133">Transmembrane helix</keyword>
<evidence type="ECO:0000256" key="3">
    <source>
        <dbReference type="ARBA" id="ARBA00022692"/>
    </source>
</evidence>
<feature type="transmembrane region" description="Helical" evidence="8">
    <location>
        <begin position="389"/>
        <end position="418"/>
    </location>
</feature>
<name>A0ABP0G2H9_CLALP</name>
<organism evidence="9 10">
    <name type="scientific">Clavelina lepadiformis</name>
    <name type="common">Light-bulb sea squirt</name>
    <name type="synonym">Ascidia lepadiformis</name>
    <dbReference type="NCBI Taxonomy" id="159417"/>
    <lineage>
        <taxon>Eukaryota</taxon>
        <taxon>Metazoa</taxon>
        <taxon>Chordata</taxon>
        <taxon>Tunicata</taxon>
        <taxon>Ascidiacea</taxon>
        <taxon>Aplousobranchia</taxon>
        <taxon>Clavelinidae</taxon>
        <taxon>Clavelina</taxon>
    </lineage>
</organism>
<evidence type="ECO:0000256" key="5">
    <source>
        <dbReference type="ARBA" id="ARBA00023136"/>
    </source>
</evidence>
<sequence length="637" mass="69517">MTFNEISTAGIASEPSTTEQPLAESARKVDLGVSDIIIVAAYIVITFAVGIWASRRGENNSLQGYFMAGRHAFWLPIGASLFVSNIGTAHFIGLAGTGAATGIAVANFEWLAAYVLLELGWLFLPIYLASKVYTMPEYLHKRYGGSRLRVTLSIISLAIYVLTKIAVDLYSGALFIKLAFNVNVYLAIVTVLIVTAVYTMLGGLKAVIYTDTLQTFVMIAGGIMVTVICYKKVGSWENFVSLYMASIPQSTVDILAAGNNTTCGVPGADSFHMLRDPATSDLPWTGIMTGMFCFGSYYFCCDQVIVQRALAAKNLQHAKIGCVFAGFLKIIPMYMMVMTGMTSRILFPDEVACADPKECKRICGNEQGCWNIAYPKLLLEVLPTGLRGIVIAAMLSALMSSLTSIFNSASTIFTLDIWKRIRTNCSEREMLIVGKLTVLVLVVISILWVPIVSSVGGQLWTYLNAVLSALGSPIFVIYFLGILFPRVNEKGAFWGLMIGLAVGATRLGLDFFYKVPLCGEEDTRPAIIAKINYLHVSPIVFFLSAAIAIVVSFLTDPPSPELLINTTWFTVHNDKEAAITKSTGTIRDEEERSQSNPLNQKTGTTAKFRKYDLRNSFLSASAIMLSLTIAFLVGYHA</sequence>
<dbReference type="PROSITE" id="PS50283">
    <property type="entry name" value="NA_SOLUT_SYMP_3"/>
    <property type="match status" value="1"/>
</dbReference>
<evidence type="ECO:0008006" key="11">
    <source>
        <dbReference type="Google" id="ProtNLM"/>
    </source>
</evidence>
<feature type="transmembrane region" description="Helical" evidence="8">
    <location>
        <begin position="31"/>
        <end position="53"/>
    </location>
</feature>
<accession>A0ABP0G2H9</accession>
<evidence type="ECO:0000256" key="7">
    <source>
        <dbReference type="SAM" id="MobiDB-lite"/>
    </source>
</evidence>
<evidence type="ECO:0000256" key="4">
    <source>
        <dbReference type="ARBA" id="ARBA00022989"/>
    </source>
</evidence>
<feature type="transmembrane region" description="Helical" evidence="8">
    <location>
        <begin position="320"/>
        <end position="337"/>
    </location>
</feature>
<dbReference type="PANTHER" id="PTHR11819">
    <property type="entry name" value="SOLUTE CARRIER FAMILY 5"/>
    <property type="match status" value="1"/>
</dbReference>
<feature type="transmembrane region" description="Helical" evidence="8">
    <location>
        <begin position="430"/>
        <end position="453"/>
    </location>
</feature>
<evidence type="ECO:0000256" key="1">
    <source>
        <dbReference type="ARBA" id="ARBA00004141"/>
    </source>
</evidence>
<evidence type="ECO:0000313" key="9">
    <source>
        <dbReference type="EMBL" id="CAK8685009.1"/>
    </source>
</evidence>
<dbReference type="EMBL" id="CAWYQH010000098">
    <property type="protein sequence ID" value="CAK8685009.1"/>
    <property type="molecule type" value="Genomic_DNA"/>
</dbReference>
<comment type="similarity">
    <text evidence="2 6">Belongs to the sodium:solute symporter (SSF) (TC 2.A.21) family.</text>
</comment>
<comment type="subcellular location">
    <subcellularLocation>
        <location evidence="1">Membrane</location>
        <topology evidence="1">Multi-pass membrane protein</topology>
    </subcellularLocation>
</comment>
<dbReference type="PROSITE" id="PS00457">
    <property type="entry name" value="NA_SOLUT_SYMP_2"/>
    <property type="match status" value="1"/>
</dbReference>
<feature type="transmembrane region" description="Helical" evidence="8">
    <location>
        <begin position="282"/>
        <end position="300"/>
    </location>
</feature>
<comment type="caution">
    <text evidence="9">The sequence shown here is derived from an EMBL/GenBank/DDBJ whole genome shotgun (WGS) entry which is preliminary data.</text>
</comment>
<evidence type="ECO:0000256" key="2">
    <source>
        <dbReference type="ARBA" id="ARBA00006434"/>
    </source>
</evidence>
<feature type="transmembrane region" description="Helical" evidence="8">
    <location>
        <begin position="213"/>
        <end position="233"/>
    </location>
</feature>
<feature type="region of interest" description="Disordered" evidence="7">
    <location>
        <begin position="583"/>
        <end position="602"/>
    </location>
</feature>
<proteinExistence type="inferred from homology"/>
<feature type="transmembrane region" description="Helical" evidence="8">
    <location>
        <begin position="182"/>
        <end position="201"/>
    </location>
</feature>
<feature type="transmembrane region" description="Helical" evidence="8">
    <location>
        <begin position="492"/>
        <end position="513"/>
    </location>
</feature>
<dbReference type="InterPro" id="IPR038377">
    <property type="entry name" value="Na/Glc_symporter_sf"/>
</dbReference>
<dbReference type="PANTHER" id="PTHR11819:SF196">
    <property type="entry name" value="SODIUM_GLUCOSE COTRANSPORTER 4"/>
    <property type="match status" value="1"/>
</dbReference>
<dbReference type="Pfam" id="PF00474">
    <property type="entry name" value="SSF"/>
    <property type="match status" value="1"/>
</dbReference>
<evidence type="ECO:0000256" key="6">
    <source>
        <dbReference type="RuleBase" id="RU362091"/>
    </source>
</evidence>
<protein>
    <recommendedName>
        <fullName evidence="11">Sodium/glucose cotransporter 5</fullName>
    </recommendedName>
</protein>
<reference evidence="9 10" key="1">
    <citation type="submission" date="2024-02" db="EMBL/GenBank/DDBJ databases">
        <authorList>
            <person name="Daric V."/>
            <person name="Darras S."/>
        </authorList>
    </citation>
    <scope>NUCLEOTIDE SEQUENCE [LARGE SCALE GENOMIC DNA]</scope>
</reference>
<dbReference type="NCBIfam" id="TIGR00813">
    <property type="entry name" value="sss"/>
    <property type="match status" value="1"/>
</dbReference>
<feature type="transmembrane region" description="Helical" evidence="8">
    <location>
        <begin position="617"/>
        <end position="635"/>
    </location>
</feature>
<keyword evidence="3 8" id="KW-0812">Transmembrane</keyword>
<feature type="transmembrane region" description="Helical" evidence="8">
    <location>
        <begin position="459"/>
        <end position="480"/>
    </location>
</feature>
<dbReference type="InterPro" id="IPR018212">
    <property type="entry name" value="Na/solute_symporter_CS"/>
</dbReference>
<feature type="transmembrane region" description="Helical" evidence="8">
    <location>
        <begin position="150"/>
        <end position="176"/>
    </location>
</feature>
<evidence type="ECO:0000313" key="10">
    <source>
        <dbReference type="Proteomes" id="UP001642483"/>
    </source>
</evidence>
<feature type="transmembrane region" description="Helical" evidence="8">
    <location>
        <begin position="111"/>
        <end position="129"/>
    </location>
</feature>
<dbReference type="Gene3D" id="1.20.1730.10">
    <property type="entry name" value="Sodium/glucose cotransporter"/>
    <property type="match status" value="1"/>
</dbReference>
<dbReference type="InterPro" id="IPR001734">
    <property type="entry name" value="Na/solute_symporter"/>
</dbReference>
<evidence type="ECO:0000256" key="8">
    <source>
        <dbReference type="SAM" id="Phobius"/>
    </source>
</evidence>